<reference evidence="4 5" key="1">
    <citation type="submission" date="2014-10" db="EMBL/GenBank/DDBJ databases">
        <title>The Complete Genome Sequence for the Shellfish Pathogen Vibrio coralliilyticus RE98 Isolated from a Shellfish Hatchery.</title>
        <authorList>
            <person name="Richards G.P."/>
            <person name="Bono J.L."/>
            <person name="Watson M.A."/>
            <person name="Needleman D.S."/>
        </authorList>
    </citation>
    <scope>NUCLEOTIDE SEQUENCE [LARGE SCALE GENOMIC DNA]</scope>
    <source>
        <strain evidence="4 5">RE98</strain>
        <plasmid evidence="4 5">p319</plasmid>
    </source>
</reference>
<dbReference type="Proteomes" id="UP000030081">
    <property type="component" value="Plasmid p319"/>
</dbReference>
<dbReference type="SUPFAM" id="SSF51182">
    <property type="entry name" value="RmlC-like cupins"/>
    <property type="match status" value="1"/>
</dbReference>
<accession>A0AAN0SHY4</accession>
<proteinExistence type="inferred from homology"/>
<dbReference type="Pfam" id="PF02678">
    <property type="entry name" value="Pirin"/>
    <property type="match status" value="1"/>
</dbReference>
<keyword evidence="5" id="KW-1185">Reference proteome</keyword>
<keyword evidence="4" id="KW-0614">Plasmid</keyword>
<dbReference type="EMBL" id="CP009620">
    <property type="protein sequence ID" value="AIW22857.1"/>
    <property type="molecule type" value="Genomic_DNA"/>
</dbReference>
<evidence type="ECO:0000256" key="1">
    <source>
        <dbReference type="ARBA" id="ARBA00008416"/>
    </source>
</evidence>
<evidence type="ECO:0000256" key="2">
    <source>
        <dbReference type="RuleBase" id="RU003457"/>
    </source>
</evidence>
<organism evidence="4 5">
    <name type="scientific">Vibrio coralliilyticus</name>
    <dbReference type="NCBI Taxonomy" id="190893"/>
    <lineage>
        <taxon>Bacteria</taxon>
        <taxon>Pseudomonadati</taxon>
        <taxon>Pseudomonadota</taxon>
        <taxon>Gammaproteobacteria</taxon>
        <taxon>Vibrionales</taxon>
        <taxon>Vibrionaceae</taxon>
        <taxon>Vibrio</taxon>
    </lineage>
</organism>
<gene>
    <name evidence="4" type="ORF">IX92_27850</name>
</gene>
<sequence>MHNDTIRIIDKATLPEGGFAGIVETRMAMSPRVWPSAQSNSDISHGLDDFIYLAYGHFKPNDGAPLHPHQDVDIVSLITDGRVGHQGTLGDGTLIEGPGVQVQRAGTGMQHAEFSVDDAQAGIVQLWFLPPKPGLEPAYHNVSLPEGRLTTVLGGADDGTFDSHMHCQIGYLDDHETVEVATPFVVLITRGTAILNGEKVKQGQLIEGQKMTLNAVSDLGLVLITKGENQ</sequence>
<dbReference type="InterPro" id="IPR003829">
    <property type="entry name" value="Pirin_N_dom"/>
</dbReference>
<evidence type="ECO:0000259" key="3">
    <source>
        <dbReference type="Pfam" id="PF02678"/>
    </source>
</evidence>
<feature type="domain" description="Pirin N-terminal" evidence="3">
    <location>
        <begin position="61"/>
        <end position="127"/>
    </location>
</feature>
<dbReference type="PANTHER" id="PTHR43212:SF3">
    <property type="entry name" value="QUERCETIN 2,3-DIOXYGENASE"/>
    <property type="match status" value="1"/>
</dbReference>
<dbReference type="AlphaFoldDB" id="A0AAN0SHY4"/>
<dbReference type="InterPro" id="IPR014710">
    <property type="entry name" value="RmlC-like_jellyroll"/>
</dbReference>
<protein>
    <submittedName>
        <fullName evidence="4">Pirin-like protein</fullName>
    </submittedName>
</protein>
<dbReference type="PANTHER" id="PTHR43212">
    <property type="entry name" value="QUERCETIN 2,3-DIOXYGENASE"/>
    <property type="match status" value="1"/>
</dbReference>
<evidence type="ECO:0000313" key="5">
    <source>
        <dbReference type="Proteomes" id="UP000030081"/>
    </source>
</evidence>
<dbReference type="InterPro" id="IPR011051">
    <property type="entry name" value="RmlC_Cupin_sf"/>
</dbReference>
<evidence type="ECO:0000313" key="4">
    <source>
        <dbReference type="EMBL" id="AIW22857.1"/>
    </source>
</evidence>
<dbReference type="Gene3D" id="2.60.120.10">
    <property type="entry name" value="Jelly Rolls"/>
    <property type="match status" value="1"/>
</dbReference>
<name>A0AAN0SHY4_9VIBR</name>
<dbReference type="RefSeq" id="WP_043011769.1">
    <property type="nucleotide sequence ID" value="NZ_CP009620.1"/>
</dbReference>
<geneLocation type="plasmid" evidence="4 5">
    <name>p319</name>
</geneLocation>
<comment type="similarity">
    <text evidence="1 2">Belongs to the pirin family.</text>
</comment>
<dbReference type="InterPro" id="IPR012093">
    <property type="entry name" value="Pirin"/>
</dbReference>
<dbReference type="KEGG" id="vcy:IX92_27850"/>